<reference evidence="1" key="1">
    <citation type="submission" date="2014-09" db="EMBL/GenBank/DDBJ databases">
        <authorList>
            <person name="Magalhaes I.L.F."/>
            <person name="Oliveira U."/>
            <person name="Santos F.R."/>
            <person name="Vidigal T.H.D.A."/>
            <person name="Brescovit A.D."/>
            <person name="Santos A.J."/>
        </authorList>
    </citation>
    <scope>NUCLEOTIDE SEQUENCE</scope>
    <source>
        <tissue evidence="1">Shoot tissue taken approximately 20 cm above the soil surface</tissue>
    </source>
</reference>
<organism evidence="1">
    <name type="scientific">Arundo donax</name>
    <name type="common">Giant reed</name>
    <name type="synonym">Donax arundinaceus</name>
    <dbReference type="NCBI Taxonomy" id="35708"/>
    <lineage>
        <taxon>Eukaryota</taxon>
        <taxon>Viridiplantae</taxon>
        <taxon>Streptophyta</taxon>
        <taxon>Embryophyta</taxon>
        <taxon>Tracheophyta</taxon>
        <taxon>Spermatophyta</taxon>
        <taxon>Magnoliopsida</taxon>
        <taxon>Liliopsida</taxon>
        <taxon>Poales</taxon>
        <taxon>Poaceae</taxon>
        <taxon>PACMAD clade</taxon>
        <taxon>Arundinoideae</taxon>
        <taxon>Arundineae</taxon>
        <taxon>Arundo</taxon>
    </lineage>
</organism>
<sequence length="34" mass="3835">MVVTAADYAPHANSPLDRLSRYSQYRNRTAPSLL</sequence>
<dbReference type="EMBL" id="GBRH01186706">
    <property type="protein sequence ID" value="JAE11190.1"/>
    <property type="molecule type" value="Transcribed_RNA"/>
</dbReference>
<protein>
    <submittedName>
        <fullName evidence="1">Uncharacterized protein</fullName>
    </submittedName>
</protein>
<reference evidence="1" key="2">
    <citation type="journal article" date="2015" name="Data Brief">
        <title>Shoot transcriptome of the giant reed, Arundo donax.</title>
        <authorList>
            <person name="Barrero R.A."/>
            <person name="Guerrero F.D."/>
            <person name="Moolhuijzen P."/>
            <person name="Goolsby J.A."/>
            <person name="Tidwell J."/>
            <person name="Bellgard S.E."/>
            <person name="Bellgard M.I."/>
        </authorList>
    </citation>
    <scope>NUCLEOTIDE SEQUENCE</scope>
    <source>
        <tissue evidence="1">Shoot tissue taken approximately 20 cm above the soil surface</tissue>
    </source>
</reference>
<evidence type="ECO:0000313" key="1">
    <source>
        <dbReference type="EMBL" id="JAE11190.1"/>
    </source>
</evidence>
<dbReference type="AlphaFoldDB" id="A0A0A9FDV0"/>
<proteinExistence type="predicted"/>
<name>A0A0A9FDV0_ARUDO</name>
<accession>A0A0A9FDV0</accession>